<dbReference type="InterPro" id="IPR025347">
    <property type="entry name" value="DUF4251"/>
</dbReference>
<evidence type="ECO:0000256" key="1">
    <source>
        <dbReference type="SAM" id="SignalP"/>
    </source>
</evidence>
<feature type="chain" id="PRO_5045833327" evidence="1">
    <location>
        <begin position="25"/>
        <end position="175"/>
    </location>
</feature>
<dbReference type="RefSeq" id="WP_251832439.1">
    <property type="nucleotide sequence ID" value="NZ_JACSPS010000001.1"/>
</dbReference>
<keyword evidence="3" id="KW-1185">Reference proteome</keyword>
<keyword evidence="1" id="KW-0732">Signal</keyword>
<feature type="signal peptide" evidence="1">
    <location>
        <begin position="1"/>
        <end position="24"/>
    </location>
</feature>
<evidence type="ECO:0000313" key="2">
    <source>
        <dbReference type="EMBL" id="MBD8017231.1"/>
    </source>
</evidence>
<reference evidence="2 3" key="1">
    <citation type="submission" date="2020-08" db="EMBL/GenBank/DDBJ databases">
        <title>A Genomic Blueprint of the Chicken Gut Microbiome.</title>
        <authorList>
            <person name="Gilroy R."/>
            <person name="Ravi A."/>
            <person name="Getino M."/>
            <person name="Pursley I."/>
            <person name="Horton D.L."/>
            <person name="Alikhan N.-F."/>
            <person name="Baker D."/>
            <person name="Gharbi K."/>
            <person name="Hall N."/>
            <person name="Watson M."/>
            <person name="Adriaenssens E.M."/>
            <person name="Foster-Nyarko E."/>
            <person name="Jarju S."/>
            <person name="Secka A."/>
            <person name="Antonio M."/>
            <person name="Oren A."/>
            <person name="Chaudhuri R."/>
            <person name="La Ragione R.M."/>
            <person name="Hildebrand F."/>
            <person name="Pallen M.J."/>
        </authorList>
    </citation>
    <scope>NUCLEOTIDE SEQUENCE [LARGE SCALE GENOMIC DNA]</scope>
    <source>
        <strain evidence="2 3">Sa1CVA4</strain>
    </source>
</reference>
<comment type="caution">
    <text evidence="2">The sequence shown here is derived from an EMBL/GenBank/DDBJ whole genome shotgun (WGS) entry which is preliminary data.</text>
</comment>
<accession>A0ABR8WKE7</accession>
<dbReference type="Gene3D" id="2.40.128.410">
    <property type="match status" value="1"/>
</dbReference>
<dbReference type="Pfam" id="PF14059">
    <property type="entry name" value="DUF4251"/>
    <property type="match status" value="1"/>
</dbReference>
<dbReference type="Proteomes" id="UP000626242">
    <property type="component" value="Unassembled WGS sequence"/>
</dbReference>
<dbReference type="EMBL" id="JACSPS010000001">
    <property type="protein sequence ID" value="MBD8017231.1"/>
    <property type="molecule type" value="Genomic_DNA"/>
</dbReference>
<organism evidence="2 3">
    <name type="scientific">Kaistella pullorum</name>
    <dbReference type="NCBI Taxonomy" id="2763074"/>
    <lineage>
        <taxon>Bacteria</taxon>
        <taxon>Pseudomonadati</taxon>
        <taxon>Bacteroidota</taxon>
        <taxon>Flavobacteriia</taxon>
        <taxon>Flavobacteriales</taxon>
        <taxon>Weeksellaceae</taxon>
        <taxon>Chryseobacterium group</taxon>
        <taxon>Kaistella</taxon>
    </lineage>
</organism>
<gene>
    <name evidence="2" type="ORF">H9628_01985</name>
</gene>
<evidence type="ECO:0000313" key="3">
    <source>
        <dbReference type="Proteomes" id="UP000626242"/>
    </source>
</evidence>
<dbReference type="PROSITE" id="PS51257">
    <property type="entry name" value="PROKAR_LIPOPROTEIN"/>
    <property type="match status" value="1"/>
</dbReference>
<name>A0ABR8WKE7_9FLAO</name>
<proteinExistence type="predicted"/>
<protein>
    <submittedName>
        <fullName evidence="2">DUF4251 domain-containing protein</fullName>
    </submittedName>
</protein>
<sequence>MKNLIKYCAATLLLILSSCGTSNTMPKADVSSLLQQGEFTFMAEKAHPTNADVINVLNSLPNSSSARVLDLDYGYSLRIEKSEITAELPYFGRSYTPSYDTSKSAYRFKTKEFGITQKEGKKGSTVYTIIPQDRSGVQRLILEVFPQGRAYLSIDSNDRQPISYSGYISKNLEKK</sequence>